<dbReference type="InterPro" id="IPR038825">
    <property type="entry name" value="Apical_junction"/>
</dbReference>
<dbReference type="WBParaSite" id="L893_g30665.t1">
    <property type="protein sequence ID" value="L893_g30665.t1"/>
    <property type="gene ID" value="L893_g30665"/>
</dbReference>
<dbReference type="GO" id="GO:0045216">
    <property type="term" value="P:cell-cell junction organization"/>
    <property type="evidence" value="ECO:0007669"/>
    <property type="project" value="InterPro"/>
</dbReference>
<evidence type="ECO:0000313" key="8">
    <source>
        <dbReference type="WBParaSite" id="L893_g30665.t1"/>
    </source>
</evidence>
<dbReference type="Proteomes" id="UP000095287">
    <property type="component" value="Unplaced"/>
</dbReference>
<accession>A0A1I7ZWR7</accession>
<dbReference type="PANTHER" id="PTHR21517:SF3">
    <property type="entry name" value="APICAL JUNCTION COMPONENT 1 HOMOLOG"/>
    <property type="match status" value="1"/>
</dbReference>
<reference evidence="8" key="1">
    <citation type="submission" date="2016-11" db="UniProtKB">
        <authorList>
            <consortium name="WormBaseParasite"/>
        </authorList>
    </citation>
    <scope>IDENTIFICATION</scope>
</reference>
<name>A0A1I7ZWR7_9BILA</name>
<protein>
    <submittedName>
        <fullName evidence="8">MYND-type domain-containing protein</fullName>
    </submittedName>
</protein>
<keyword evidence="2 4" id="KW-0863">Zinc-finger</keyword>
<keyword evidence="1" id="KW-0479">Metal-binding</keyword>
<evidence type="ECO:0000313" key="7">
    <source>
        <dbReference type="Proteomes" id="UP000095287"/>
    </source>
</evidence>
<dbReference type="AlphaFoldDB" id="A0A1I7ZWR7"/>
<organism evidence="7 8">
    <name type="scientific">Steinernema glaseri</name>
    <dbReference type="NCBI Taxonomy" id="37863"/>
    <lineage>
        <taxon>Eukaryota</taxon>
        <taxon>Metazoa</taxon>
        <taxon>Ecdysozoa</taxon>
        <taxon>Nematoda</taxon>
        <taxon>Chromadorea</taxon>
        <taxon>Rhabditida</taxon>
        <taxon>Tylenchina</taxon>
        <taxon>Panagrolaimomorpha</taxon>
        <taxon>Strongyloidoidea</taxon>
        <taxon>Steinernematidae</taxon>
        <taxon>Steinernema</taxon>
    </lineage>
</organism>
<dbReference type="PANTHER" id="PTHR21517">
    <property type="entry name" value="APICAL JUNCTION COMPONENT 1 HOMOLOG"/>
    <property type="match status" value="1"/>
</dbReference>
<evidence type="ECO:0000256" key="1">
    <source>
        <dbReference type="ARBA" id="ARBA00022723"/>
    </source>
</evidence>
<feature type="domain" description="MYND-type" evidence="6">
    <location>
        <begin position="43"/>
        <end position="86"/>
    </location>
</feature>
<evidence type="ECO:0000256" key="3">
    <source>
        <dbReference type="ARBA" id="ARBA00022833"/>
    </source>
</evidence>
<evidence type="ECO:0000259" key="6">
    <source>
        <dbReference type="PROSITE" id="PS50865"/>
    </source>
</evidence>
<sequence length="238" mass="27393">MQPHENVDGPGIYTTNYLLMDRVIREPHLAESLLREERLFVRCSHCHQARALAAAREDYLSCKHCYTYYCSRRCRAWDWDRHRERCSFARINTLCKDVIMKVRGDSEAQWHMSKVAREGYAAFGRGSVNIRLREAPWHLLLNFIGFQSHDLSSLLFFYPVQTLVEQRKESSLIALVRKYNPDDKFILSVSIIADIDQCPQTPPPERTTPPQEPPLTSAKTSGPSGTHDLYQAAVPTDV</sequence>
<evidence type="ECO:0000256" key="2">
    <source>
        <dbReference type="ARBA" id="ARBA00022771"/>
    </source>
</evidence>
<dbReference type="PROSITE" id="PS50865">
    <property type="entry name" value="ZF_MYND_2"/>
    <property type="match status" value="1"/>
</dbReference>
<keyword evidence="7" id="KW-1185">Reference proteome</keyword>
<dbReference type="InterPro" id="IPR058586">
    <property type="entry name" value="Ajm-1"/>
</dbReference>
<dbReference type="GO" id="GO:0008270">
    <property type="term" value="F:zinc ion binding"/>
    <property type="evidence" value="ECO:0007669"/>
    <property type="project" value="UniProtKB-KW"/>
</dbReference>
<dbReference type="Pfam" id="PF26649">
    <property type="entry name" value="Ajm-1"/>
    <property type="match status" value="1"/>
</dbReference>
<evidence type="ECO:0000256" key="4">
    <source>
        <dbReference type="PROSITE-ProRule" id="PRU00134"/>
    </source>
</evidence>
<proteinExistence type="predicted"/>
<feature type="region of interest" description="Disordered" evidence="5">
    <location>
        <begin position="197"/>
        <end position="238"/>
    </location>
</feature>
<feature type="compositionally biased region" description="Pro residues" evidence="5">
    <location>
        <begin position="200"/>
        <end position="213"/>
    </location>
</feature>
<evidence type="ECO:0000256" key="5">
    <source>
        <dbReference type="SAM" id="MobiDB-lite"/>
    </source>
</evidence>
<dbReference type="GO" id="GO:0043296">
    <property type="term" value="C:apical junction complex"/>
    <property type="evidence" value="ECO:0007669"/>
    <property type="project" value="TreeGrafter"/>
</dbReference>
<dbReference type="InterPro" id="IPR002893">
    <property type="entry name" value="Znf_MYND"/>
</dbReference>
<dbReference type="SUPFAM" id="SSF144232">
    <property type="entry name" value="HIT/MYND zinc finger-like"/>
    <property type="match status" value="1"/>
</dbReference>
<dbReference type="GO" id="GO:0005886">
    <property type="term" value="C:plasma membrane"/>
    <property type="evidence" value="ECO:0007669"/>
    <property type="project" value="TreeGrafter"/>
</dbReference>
<keyword evidence="3" id="KW-0862">Zinc</keyword>
<dbReference type="Gene3D" id="6.10.140.2220">
    <property type="match status" value="1"/>
</dbReference>